<protein>
    <recommendedName>
        <fullName evidence="5">UPF0397 protein QRD39_05900</fullName>
    </recommendedName>
</protein>
<dbReference type="Proteomes" id="UP001529255">
    <property type="component" value="Unassembled WGS sequence"/>
</dbReference>
<dbReference type="RefSeq" id="WP_002889196.1">
    <property type="nucleotide sequence ID" value="NZ_JASUZV010000007.1"/>
</dbReference>
<evidence type="ECO:0000313" key="6">
    <source>
        <dbReference type="EMBL" id="MDL5043644.1"/>
    </source>
</evidence>
<dbReference type="Gene3D" id="1.10.1760.20">
    <property type="match status" value="1"/>
</dbReference>
<keyword evidence="7" id="KW-1185">Reference proteome</keyword>
<feature type="transmembrane region" description="Helical" evidence="5">
    <location>
        <begin position="104"/>
        <end position="126"/>
    </location>
</feature>
<keyword evidence="1 5" id="KW-1003">Cell membrane</keyword>
<keyword evidence="3 5" id="KW-1133">Transmembrane helix</keyword>
<dbReference type="PANTHER" id="PTHR37815:SF3">
    <property type="entry name" value="UPF0397 PROTEIN SPR0429"/>
    <property type="match status" value="1"/>
</dbReference>
<gene>
    <name evidence="6" type="ORF">QRD39_05900</name>
</gene>
<keyword evidence="4 5" id="KW-0472">Membrane</keyword>
<evidence type="ECO:0000256" key="5">
    <source>
        <dbReference type="HAMAP-Rule" id="MF_01572"/>
    </source>
</evidence>
<evidence type="ECO:0000256" key="2">
    <source>
        <dbReference type="ARBA" id="ARBA00022692"/>
    </source>
</evidence>
<comment type="similarity">
    <text evidence="5">Belongs to the UPF0397 family.</text>
</comment>
<dbReference type="PANTHER" id="PTHR37815">
    <property type="entry name" value="UPF0397 PROTEIN BC_2624-RELATED"/>
    <property type="match status" value="1"/>
</dbReference>
<dbReference type="InterPro" id="IPR009825">
    <property type="entry name" value="ECF_substrate-spec-like"/>
</dbReference>
<feature type="transmembrane region" description="Helical" evidence="5">
    <location>
        <begin position="73"/>
        <end position="92"/>
    </location>
</feature>
<sequence>MKNNSIRTVVATGIGAALFIIIGMFVNIPIFGNTSIQLQYAVQALFSVIFGPITGFFMGLIGHALKDGIQYGSISWAWVLASGVIGLVIGLFRKKYDATKGVLTFGNMIWFNLIQLLSLIIAYGVVTPIGDKIQFAQEWSYLYAQGFVAGLANFITIAVGGTALLAIYAHSRTQSGSLTKD</sequence>
<dbReference type="Pfam" id="PF07155">
    <property type="entry name" value="ECF-ribofla_trS"/>
    <property type="match status" value="1"/>
</dbReference>
<evidence type="ECO:0000313" key="7">
    <source>
        <dbReference type="Proteomes" id="UP001529255"/>
    </source>
</evidence>
<evidence type="ECO:0000256" key="4">
    <source>
        <dbReference type="ARBA" id="ARBA00023136"/>
    </source>
</evidence>
<dbReference type="HAMAP" id="MF_01572">
    <property type="entry name" value="UPF0397"/>
    <property type="match status" value="1"/>
</dbReference>
<accession>A0ABT7LWE4</accession>
<feature type="transmembrane region" description="Helical" evidence="5">
    <location>
        <begin position="146"/>
        <end position="168"/>
    </location>
</feature>
<dbReference type="InterPro" id="IPR022914">
    <property type="entry name" value="UPF0397"/>
</dbReference>
<dbReference type="NCBIfam" id="NF010182">
    <property type="entry name" value="PRK13661.1"/>
    <property type="match status" value="1"/>
</dbReference>
<reference evidence="6 7" key="1">
    <citation type="submission" date="2023-06" db="EMBL/GenBank/DDBJ databases">
        <title>A potential novel species of Streptococcus isolated from human milk sample.</title>
        <authorList>
            <person name="Nguyen H.V."/>
            <person name="Trinh A.T.V."/>
            <person name="Hoang A.T.L."/>
            <person name="Bui L.N.H."/>
            <person name="Tran Q.T.L."/>
            <person name="Trinh T."/>
        </authorList>
    </citation>
    <scope>NUCLEOTIDE SEQUENCE [LARGE SCALE GENOMIC DNA]</scope>
    <source>
        <strain evidence="6 7">VTCC 12812</strain>
    </source>
</reference>
<dbReference type="EMBL" id="JASUZV010000007">
    <property type="protein sequence ID" value="MDL5043644.1"/>
    <property type="molecule type" value="Genomic_DNA"/>
</dbReference>
<feature type="transmembrane region" description="Helical" evidence="5">
    <location>
        <begin position="40"/>
        <end position="61"/>
    </location>
</feature>
<organism evidence="6 7">
    <name type="scientific">Streptococcus raffinosi</name>
    <dbReference type="NCBI Taxonomy" id="3053355"/>
    <lineage>
        <taxon>Bacteria</taxon>
        <taxon>Bacillati</taxon>
        <taxon>Bacillota</taxon>
        <taxon>Bacilli</taxon>
        <taxon>Lactobacillales</taxon>
        <taxon>Streptococcaceae</taxon>
        <taxon>Streptococcus</taxon>
    </lineage>
</organism>
<proteinExistence type="inferred from homology"/>
<evidence type="ECO:0000256" key="1">
    <source>
        <dbReference type="ARBA" id="ARBA00022475"/>
    </source>
</evidence>
<comment type="subcellular location">
    <subcellularLocation>
        <location evidence="5">Cell membrane</location>
        <topology evidence="5">Multi-pass membrane protein</topology>
    </subcellularLocation>
</comment>
<comment type="caution">
    <text evidence="6">The sequence shown here is derived from an EMBL/GenBank/DDBJ whole genome shotgun (WGS) entry which is preliminary data.</text>
</comment>
<name>A0ABT7LWE4_9STRE</name>
<keyword evidence="2 5" id="KW-0812">Transmembrane</keyword>
<feature type="transmembrane region" description="Helical" evidence="5">
    <location>
        <begin position="6"/>
        <end position="28"/>
    </location>
</feature>
<evidence type="ECO:0000256" key="3">
    <source>
        <dbReference type="ARBA" id="ARBA00022989"/>
    </source>
</evidence>